<dbReference type="EMBL" id="CABPSI010000005">
    <property type="protein sequence ID" value="VVE42400.1"/>
    <property type="molecule type" value="Genomic_DNA"/>
</dbReference>
<dbReference type="GO" id="GO:0016301">
    <property type="term" value="F:kinase activity"/>
    <property type="evidence" value="ECO:0007669"/>
    <property type="project" value="UniProtKB-KW"/>
</dbReference>
<name>A0A5E4Y1C7_9BURK</name>
<keyword evidence="5" id="KW-1185">Reference proteome</keyword>
<evidence type="ECO:0000259" key="3">
    <source>
        <dbReference type="Pfam" id="PF04773"/>
    </source>
</evidence>
<organism evidence="4 5">
    <name type="scientific">Pandoraea iniqua</name>
    <dbReference type="NCBI Taxonomy" id="2508288"/>
    <lineage>
        <taxon>Bacteria</taxon>
        <taxon>Pseudomonadati</taxon>
        <taxon>Pseudomonadota</taxon>
        <taxon>Betaproteobacteria</taxon>
        <taxon>Burkholderiales</taxon>
        <taxon>Burkholderiaceae</taxon>
        <taxon>Pandoraea</taxon>
    </lineage>
</organism>
<feature type="compositionally biased region" description="Low complexity" evidence="1">
    <location>
        <begin position="17"/>
        <end position="29"/>
    </location>
</feature>
<sequence length="362" mass="38703">MNARATRTPGTPESADTTPNTANTANTPTSRALKPSRLQIAHALSLIGRTHHGDADDAAAAARELAGWRAEAPVHDAAAGIAQSYWEQTDGTALRDRVAVPKRSDGAARHSRRQMLTWLGVGGLAIVFGGAARRQWLQPTLTLALRTGKGEVRPHTLPDGSVVTLAPHTDVQITYYRNRREFQLSRGGLHLDVQPDTSRPLSVATLFGNVRVLGTVFTVALRDDGMDVAVARGRVAVWARSPDGEVHVNRDPDVTLGAGQAVGTTPRGIGSPQVVTSQSVGAWREGWLVFQATPLPQAIAQWNDFLAQPIRIADTDVAALRALQLTGTFPVSDPAGFLQGLPAMLPVRVRRENGQAVITALR</sequence>
<keyword evidence="4" id="KW-0418">Kinase</keyword>
<keyword evidence="2" id="KW-1133">Transmembrane helix</keyword>
<protein>
    <submittedName>
        <fullName evidence="4">Histidine kinase</fullName>
    </submittedName>
</protein>
<evidence type="ECO:0000313" key="5">
    <source>
        <dbReference type="Proteomes" id="UP000333828"/>
    </source>
</evidence>
<accession>A0A5E4Y1C7</accession>
<dbReference type="PIRSF" id="PIRSF018266">
    <property type="entry name" value="FecR"/>
    <property type="match status" value="1"/>
</dbReference>
<gene>
    <name evidence="4" type="ORF">PIN31115_04200</name>
</gene>
<keyword evidence="2" id="KW-0812">Transmembrane</keyword>
<dbReference type="Pfam" id="PF04773">
    <property type="entry name" value="FecR"/>
    <property type="match status" value="1"/>
</dbReference>
<keyword evidence="2" id="KW-0472">Membrane</keyword>
<evidence type="ECO:0000313" key="4">
    <source>
        <dbReference type="EMBL" id="VVE42400.1"/>
    </source>
</evidence>
<reference evidence="4 5" key="1">
    <citation type="submission" date="2019-08" db="EMBL/GenBank/DDBJ databases">
        <authorList>
            <person name="Peeters C."/>
        </authorList>
    </citation>
    <scope>NUCLEOTIDE SEQUENCE [LARGE SCALE GENOMIC DNA]</scope>
    <source>
        <strain evidence="4 5">LMG 31115</strain>
    </source>
</reference>
<feature type="region of interest" description="Disordered" evidence="1">
    <location>
        <begin position="1"/>
        <end position="34"/>
    </location>
</feature>
<dbReference type="AlphaFoldDB" id="A0A5E4Y1C7"/>
<feature type="transmembrane region" description="Helical" evidence="2">
    <location>
        <begin position="115"/>
        <end position="132"/>
    </location>
</feature>
<evidence type="ECO:0000256" key="2">
    <source>
        <dbReference type="SAM" id="Phobius"/>
    </source>
</evidence>
<dbReference type="PANTHER" id="PTHR30273">
    <property type="entry name" value="PERIPLASMIC SIGNAL SENSOR AND SIGMA FACTOR ACTIVATOR FECR-RELATED"/>
    <property type="match status" value="1"/>
</dbReference>
<dbReference type="InterPro" id="IPR012373">
    <property type="entry name" value="Ferrdict_sens_TM"/>
</dbReference>
<feature type="domain" description="FecR protein" evidence="3">
    <location>
        <begin position="145"/>
        <end position="235"/>
    </location>
</feature>
<dbReference type="InterPro" id="IPR006860">
    <property type="entry name" value="FecR"/>
</dbReference>
<evidence type="ECO:0000256" key="1">
    <source>
        <dbReference type="SAM" id="MobiDB-lite"/>
    </source>
</evidence>
<dbReference type="GO" id="GO:0016989">
    <property type="term" value="F:sigma factor antagonist activity"/>
    <property type="evidence" value="ECO:0007669"/>
    <property type="project" value="TreeGrafter"/>
</dbReference>
<dbReference type="RefSeq" id="WP_150685759.1">
    <property type="nucleotide sequence ID" value="NZ_CABPSI010000005.1"/>
</dbReference>
<dbReference type="PANTHER" id="PTHR30273:SF2">
    <property type="entry name" value="PROTEIN FECR"/>
    <property type="match status" value="1"/>
</dbReference>
<dbReference type="Gene3D" id="2.60.120.1440">
    <property type="match status" value="1"/>
</dbReference>
<keyword evidence="4" id="KW-0808">Transferase</keyword>
<dbReference type="Proteomes" id="UP000333828">
    <property type="component" value="Unassembled WGS sequence"/>
</dbReference>
<proteinExistence type="predicted"/>